<keyword evidence="6 10" id="KW-0029">Amino-acid transport</keyword>
<dbReference type="InterPro" id="IPR050495">
    <property type="entry name" value="ATG22/LtaA_families"/>
</dbReference>
<dbReference type="CDD" id="cd17483">
    <property type="entry name" value="MFS_Atg22_like"/>
    <property type="match status" value="1"/>
</dbReference>
<feature type="transmembrane region" description="Helical" evidence="10">
    <location>
        <begin position="497"/>
        <end position="521"/>
    </location>
</feature>
<dbReference type="Proteomes" id="UP001138500">
    <property type="component" value="Unassembled WGS sequence"/>
</dbReference>
<dbReference type="SUPFAM" id="SSF103473">
    <property type="entry name" value="MFS general substrate transporter"/>
    <property type="match status" value="1"/>
</dbReference>
<dbReference type="PANTHER" id="PTHR23519:SF1">
    <property type="entry name" value="AUTOPHAGY-RELATED PROTEIN 22"/>
    <property type="match status" value="1"/>
</dbReference>
<keyword evidence="8 10" id="KW-0072">Autophagy</keyword>
<comment type="similarity">
    <text evidence="2 10">Belongs to the ATG22 family.</text>
</comment>
<name>A0A9W7W1J2_9PEZI</name>
<evidence type="ECO:0000256" key="9">
    <source>
        <dbReference type="ARBA" id="ARBA00023136"/>
    </source>
</evidence>
<evidence type="ECO:0000256" key="1">
    <source>
        <dbReference type="ARBA" id="ARBA00004128"/>
    </source>
</evidence>
<keyword evidence="5 10" id="KW-0812">Transmembrane</keyword>
<evidence type="ECO:0000256" key="2">
    <source>
        <dbReference type="ARBA" id="ARBA00006978"/>
    </source>
</evidence>
<evidence type="ECO:0000256" key="7">
    <source>
        <dbReference type="ARBA" id="ARBA00022989"/>
    </source>
</evidence>
<evidence type="ECO:0000256" key="11">
    <source>
        <dbReference type="SAM" id="MobiDB-lite"/>
    </source>
</evidence>
<evidence type="ECO:0000256" key="5">
    <source>
        <dbReference type="ARBA" id="ARBA00022692"/>
    </source>
</evidence>
<dbReference type="OrthoDB" id="192733at2759"/>
<comment type="caution">
    <text evidence="12">The sequence shown here is derived from an EMBL/GenBank/DDBJ whole genome shotgun (WGS) entry which is preliminary data.</text>
</comment>
<feature type="transmembrane region" description="Helical" evidence="10">
    <location>
        <begin position="601"/>
        <end position="621"/>
    </location>
</feature>
<dbReference type="InterPro" id="IPR044738">
    <property type="entry name" value="Atg22"/>
</dbReference>
<evidence type="ECO:0000256" key="3">
    <source>
        <dbReference type="ARBA" id="ARBA00022448"/>
    </source>
</evidence>
<proteinExistence type="inferred from homology"/>
<protein>
    <recommendedName>
        <fullName evidence="10">Autophagy-related protein</fullName>
    </recommendedName>
</protein>
<feature type="compositionally biased region" description="Basic and acidic residues" evidence="11">
    <location>
        <begin position="1"/>
        <end position="14"/>
    </location>
</feature>
<dbReference type="InterPro" id="IPR024671">
    <property type="entry name" value="Atg22-like"/>
</dbReference>
<dbReference type="EMBL" id="RIBY02001990">
    <property type="protein sequence ID" value="KAH9826389.1"/>
    <property type="molecule type" value="Genomic_DNA"/>
</dbReference>
<feature type="region of interest" description="Disordered" evidence="11">
    <location>
        <begin position="1"/>
        <end position="51"/>
    </location>
</feature>
<dbReference type="GO" id="GO:0032974">
    <property type="term" value="P:amino acid transmembrane export from vacuole"/>
    <property type="evidence" value="ECO:0007669"/>
    <property type="project" value="InterPro"/>
</dbReference>
<evidence type="ECO:0000256" key="6">
    <source>
        <dbReference type="ARBA" id="ARBA00022970"/>
    </source>
</evidence>
<feature type="transmembrane region" description="Helical" evidence="10">
    <location>
        <begin position="430"/>
        <end position="454"/>
    </location>
</feature>
<dbReference type="InterPro" id="IPR036259">
    <property type="entry name" value="MFS_trans_sf"/>
</dbReference>
<comment type="function">
    <text evidence="10">Vacuolar effluxer which mediate the efflux of amino acids resulting from autophagic degradation. The release of autophagic amino acids allows the maintenance of protein synthesis and viability during nitrogen starvation.</text>
</comment>
<organism evidence="12 13">
    <name type="scientific">Teratosphaeria destructans</name>
    <dbReference type="NCBI Taxonomy" id="418781"/>
    <lineage>
        <taxon>Eukaryota</taxon>
        <taxon>Fungi</taxon>
        <taxon>Dikarya</taxon>
        <taxon>Ascomycota</taxon>
        <taxon>Pezizomycotina</taxon>
        <taxon>Dothideomycetes</taxon>
        <taxon>Dothideomycetidae</taxon>
        <taxon>Mycosphaerellales</taxon>
        <taxon>Teratosphaeriaceae</taxon>
        <taxon>Teratosphaeria</taxon>
    </lineage>
</organism>
<keyword evidence="13" id="KW-1185">Reference proteome</keyword>
<feature type="region of interest" description="Disordered" evidence="11">
    <location>
        <begin position="266"/>
        <end position="296"/>
    </location>
</feature>
<feature type="transmembrane region" description="Helical" evidence="10">
    <location>
        <begin position="172"/>
        <end position="191"/>
    </location>
</feature>
<accession>A0A9W7W1J2</accession>
<reference evidence="12 13" key="2">
    <citation type="journal article" date="2021" name="Curr. Genet.">
        <title>Genetic response to nitrogen starvation in the aggressive Eucalyptus foliar pathogen Teratosphaeria destructans.</title>
        <authorList>
            <person name="Havenga M."/>
            <person name="Wingfield B.D."/>
            <person name="Wingfield M.J."/>
            <person name="Dreyer L.L."/>
            <person name="Roets F."/>
            <person name="Aylward J."/>
        </authorList>
    </citation>
    <scope>NUCLEOTIDE SEQUENCE [LARGE SCALE GENOMIC DNA]</scope>
    <source>
        <strain evidence="12">CMW44962</strain>
    </source>
</reference>
<feature type="transmembrane region" description="Helical" evidence="10">
    <location>
        <begin position="86"/>
        <end position="107"/>
    </location>
</feature>
<reference evidence="12 13" key="1">
    <citation type="journal article" date="2018" name="IMA Fungus">
        <title>IMA Genome-F 10: Nine draft genome sequences of Claviceps purpurea s.lat., including C. arundinis, C. humidiphila, and C. cf. spartinae, pseudomolecules for the pitch canker pathogen Fusarium circinatum, draft genome of Davidsoniella eucalypti, Grosmannia galeiformis, Quambalaria eucalypti, and Teratosphaeria destructans.</title>
        <authorList>
            <person name="Wingfield B.D."/>
            <person name="Liu M."/>
            <person name="Nguyen H.D."/>
            <person name="Lane F.A."/>
            <person name="Morgan S.W."/>
            <person name="De Vos L."/>
            <person name="Wilken P.M."/>
            <person name="Duong T.A."/>
            <person name="Aylward J."/>
            <person name="Coetzee M.P."/>
            <person name="Dadej K."/>
            <person name="De Beer Z.W."/>
            <person name="Findlay W."/>
            <person name="Havenga M."/>
            <person name="Kolarik M."/>
            <person name="Menzies J.G."/>
            <person name="Naidoo K."/>
            <person name="Pochopski O."/>
            <person name="Shoukouhi P."/>
            <person name="Santana Q.C."/>
            <person name="Seifert K.A."/>
            <person name="Soal N."/>
            <person name="Steenkamp E.T."/>
            <person name="Tatham C.T."/>
            <person name="van der Nest M.A."/>
            <person name="Wingfield M.J."/>
        </authorList>
    </citation>
    <scope>NUCLEOTIDE SEQUENCE [LARGE SCALE GENOMIC DNA]</scope>
    <source>
        <strain evidence="12">CMW44962</strain>
    </source>
</reference>
<gene>
    <name evidence="12" type="ORF">Tdes44962_MAKER03521</name>
</gene>
<evidence type="ECO:0000256" key="10">
    <source>
        <dbReference type="RuleBase" id="RU363073"/>
    </source>
</evidence>
<dbReference type="GO" id="GO:0006914">
    <property type="term" value="P:autophagy"/>
    <property type="evidence" value="ECO:0007669"/>
    <property type="project" value="UniProtKB-KW"/>
</dbReference>
<keyword evidence="3 10" id="KW-0813">Transport</keyword>
<dbReference type="Pfam" id="PF11700">
    <property type="entry name" value="ATG22"/>
    <property type="match status" value="1"/>
</dbReference>
<dbReference type="Gene3D" id="1.20.1250.20">
    <property type="entry name" value="MFS general substrate transporter like domains"/>
    <property type="match status" value="1"/>
</dbReference>
<dbReference type="AlphaFoldDB" id="A0A9W7W1J2"/>
<keyword evidence="4 10" id="KW-0926">Vacuole</keyword>
<dbReference type="GO" id="GO:0005774">
    <property type="term" value="C:vacuolar membrane"/>
    <property type="evidence" value="ECO:0007669"/>
    <property type="project" value="UniProtKB-SubCell"/>
</dbReference>
<feature type="transmembrane region" description="Helical" evidence="10">
    <location>
        <begin position="366"/>
        <end position="386"/>
    </location>
</feature>
<evidence type="ECO:0000256" key="8">
    <source>
        <dbReference type="ARBA" id="ARBA00023006"/>
    </source>
</evidence>
<dbReference type="PANTHER" id="PTHR23519">
    <property type="entry name" value="AUTOPHAGY-RELATED PROTEIN 22"/>
    <property type="match status" value="1"/>
</dbReference>
<evidence type="ECO:0000256" key="4">
    <source>
        <dbReference type="ARBA" id="ARBA00022554"/>
    </source>
</evidence>
<sequence length="656" mass="70740">MDGPEDRRTSDHHSSVIIIVHAGTRPHNPRLASCSFRRDEEDQHSSFPSSPARIMAPEAAQHPDAAPPAFPGEDTRPTSRQELLGFYTYSFAAEVFVVCGLGAFIPITLEDLARASPTAVLAHDRTRHCKAATLDSLAGGNRDAFRAYGRHGKDSHQCVFHFLGLEINTASFAMYTFSLSVLLQACVVVTMSGAADHGQYRKMLLIIFAVTGSVATMLFLPVTPKGYALGALWAIIGNICIGASFVLLNSFLPLLVRWHPAVRQRERQSGHRTSRVSAAEDENQAGHASDAPSPHHVLDATTPLLPATESTTPYPVSPASPSLQMQLSTKISSFGVGIGYSAAIVVQILAIIILQTTGVSLFSLRLVLFVIGLWWLTFTIPAALWLRARPGPPLSFNKGDSRDRTWLGYFAYSWVSLGRTAFQARRLRDVLLFLAAWFLISDAIATVSGTAILFAKTSLGMESSALALINVIVTLSGIAGAFTWSKVSRLMSLSPSQTILTCICLFELIPIYGLLGYVPLIQRWGAGGLQQQWEMYPLGAVYGLVLGGLSSYCRSLFGELIPPGNEAAFFALFAITDKGSSVFGPAIVGAITDATGDIRPAFWFLAVLIGMPIPMMLLVNVERGRREGAELAKEAIAIPSDDLSGGGHASESDRHV</sequence>
<evidence type="ECO:0000313" key="13">
    <source>
        <dbReference type="Proteomes" id="UP001138500"/>
    </source>
</evidence>
<feature type="transmembrane region" description="Helical" evidence="10">
    <location>
        <begin position="203"/>
        <end position="220"/>
    </location>
</feature>
<comment type="subcellular location">
    <subcellularLocation>
        <location evidence="1 10">Vacuole membrane</location>
        <topology evidence="1 10">Multi-pass membrane protein</topology>
    </subcellularLocation>
</comment>
<keyword evidence="7 10" id="KW-1133">Transmembrane helix</keyword>
<feature type="transmembrane region" description="Helical" evidence="10">
    <location>
        <begin position="466"/>
        <end position="485"/>
    </location>
</feature>
<feature type="transmembrane region" description="Helical" evidence="10">
    <location>
        <begin position="533"/>
        <end position="552"/>
    </location>
</feature>
<keyword evidence="9 10" id="KW-0472">Membrane</keyword>
<evidence type="ECO:0000313" key="12">
    <source>
        <dbReference type="EMBL" id="KAH9826389.1"/>
    </source>
</evidence>
<feature type="transmembrane region" description="Helical" evidence="10">
    <location>
        <begin position="334"/>
        <end position="354"/>
    </location>
</feature>
<feature type="transmembrane region" description="Helical" evidence="10">
    <location>
        <begin position="232"/>
        <end position="256"/>
    </location>
</feature>